<sequence>LGPFNLSTLSVTSTEEKAYSVPVSCTVSLVYITGHTYTLSMALTPRCTVFKLTNVTL</sequence>
<keyword evidence="2" id="KW-1185">Reference proteome</keyword>
<dbReference type="HOGENOM" id="CLU_3002928_0_0_1"/>
<reference evidence="1" key="3">
    <citation type="submission" date="2015-02" db="UniProtKB">
        <authorList>
            <consortium name="EnsemblProtists"/>
        </authorList>
    </citation>
    <scope>IDENTIFICATION</scope>
    <source>
        <strain evidence="1">DAOM BR144</strain>
    </source>
</reference>
<dbReference type="EMBL" id="ADOS01001077">
    <property type="status" value="NOT_ANNOTATED_CDS"/>
    <property type="molecule type" value="Genomic_DNA"/>
</dbReference>
<reference evidence="2" key="2">
    <citation type="submission" date="2010-04" db="EMBL/GenBank/DDBJ databases">
        <authorList>
            <person name="Buell R."/>
            <person name="Hamilton J."/>
            <person name="Hostetler J."/>
        </authorList>
    </citation>
    <scope>NUCLEOTIDE SEQUENCE [LARGE SCALE GENOMIC DNA]</scope>
    <source>
        <strain evidence="2">DAOM:BR144</strain>
    </source>
</reference>
<dbReference type="EnsemblProtists" id="PYU1_T015050">
    <property type="protein sequence ID" value="PYU1_T015050"/>
    <property type="gene ID" value="PYU1_G015019"/>
</dbReference>
<dbReference type="AlphaFoldDB" id="K3XCV1"/>
<evidence type="ECO:0000313" key="1">
    <source>
        <dbReference type="EnsemblProtists" id="PYU1_T015050"/>
    </source>
</evidence>
<dbReference type="Proteomes" id="UP000019132">
    <property type="component" value="Unassembled WGS sequence"/>
</dbReference>
<reference evidence="2" key="1">
    <citation type="journal article" date="2010" name="Genome Biol.">
        <title>Genome sequence of the necrotrophic plant pathogen Pythium ultimum reveals original pathogenicity mechanisms and effector repertoire.</title>
        <authorList>
            <person name="Levesque C.A."/>
            <person name="Brouwer H."/>
            <person name="Cano L."/>
            <person name="Hamilton J.P."/>
            <person name="Holt C."/>
            <person name="Huitema E."/>
            <person name="Raffaele S."/>
            <person name="Robideau G.P."/>
            <person name="Thines M."/>
            <person name="Win J."/>
            <person name="Zerillo M.M."/>
            <person name="Beakes G.W."/>
            <person name="Boore J.L."/>
            <person name="Busam D."/>
            <person name="Dumas B."/>
            <person name="Ferriera S."/>
            <person name="Fuerstenberg S.I."/>
            <person name="Gachon C.M."/>
            <person name="Gaulin E."/>
            <person name="Govers F."/>
            <person name="Grenville-Briggs L."/>
            <person name="Horner N."/>
            <person name="Hostetler J."/>
            <person name="Jiang R.H."/>
            <person name="Johnson J."/>
            <person name="Krajaejun T."/>
            <person name="Lin H."/>
            <person name="Meijer H.J."/>
            <person name="Moore B."/>
            <person name="Morris P."/>
            <person name="Phuntmart V."/>
            <person name="Puiu D."/>
            <person name="Shetty J."/>
            <person name="Stajich J.E."/>
            <person name="Tripathy S."/>
            <person name="Wawra S."/>
            <person name="van West P."/>
            <person name="Whitty B.R."/>
            <person name="Coutinho P.M."/>
            <person name="Henrissat B."/>
            <person name="Martin F."/>
            <person name="Thomas P.D."/>
            <person name="Tyler B.M."/>
            <person name="De Vries R.P."/>
            <person name="Kamoun S."/>
            <person name="Yandell M."/>
            <person name="Tisserat N."/>
            <person name="Buell C.R."/>
        </authorList>
    </citation>
    <scope>NUCLEOTIDE SEQUENCE</scope>
    <source>
        <strain evidence="2">DAOM:BR144</strain>
    </source>
</reference>
<name>K3XCV1_GLOUD</name>
<dbReference type="VEuPathDB" id="FungiDB:PYU1_G015019"/>
<proteinExistence type="predicted"/>
<evidence type="ECO:0000313" key="2">
    <source>
        <dbReference type="Proteomes" id="UP000019132"/>
    </source>
</evidence>
<organism evidence="1 2">
    <name type="scientific">Globisporangium ultimum (strain ATCC 200006 / CBS 805.95 / DAOM BR144)</name>
    <name type="common">Pythium ultimum</name>
    <dbReference type="NCBI Taxonomy" id="431595"/>
    <lineage>
        <taxon>Eukaryota</taxon>
        <taxon>Sar</taxon>
        <taxon>Stramenopiles</taxon>
        <taxon>Oomycota</taxon>
        <taxon>Peronosporomycetes</taxon>
        <taxon>Pythiales</taxon>
        <taxon>Pythiaceae</taxon>
        <taxon>Globisporangium</taxon>
    </lineage>
</organism>
<accession>K3XCV1</accession>
<protein>
    <submittedName>
        <fullName evidence="1">Uncharacterized protein</fullName>
    </submittedName>
</protein>
<dbReference type="InParanoid" id="K3XCV1"/>